<keyword evidence="2" id="KW-1185">Reference proteome</keyword>
<sequence length="60" mass="6571">IGVSGPIVSTYIPPNHRSALQNPAAIKKHILKELAARRYTGPFHPDRLEGLIGPFRTSPL</sequence>
<proteinExistence type="predicted"/>
<gene>
    <name evidence="1" type="ORF">BD410DRAFT_698376</name>
</gene>
<dbReference type="Proteomes" id="UP000294933">
    <property type="component" value="Unassembled WGS sequence"/>
</dbReference>
<name>A0A4Y7Q528_9AGAM</name>
<dbReference type="EMBL" id="ML170177">
    <property type="protein sequence ID" value="TDL22029.1"/>
    <property type="molecule type" value="Genomic_DNA"/>
</dbReference>
<dbReference type="VEuPathDB" id="FungiDB:BD410DRAFT_698376"/>
<feature type="non-terminal residue" evidence="1">
    <location>
        <position position="60"/>
    </location>
</feature>
<dbReference type="AlphaFoldDB" id="A0A4Y7Q528"/>
<evidence type="ECO:0000313" key="2">
    <source>
        <dbReference type="Proteomes" id="UP000294933"/>
    </source>
</evidence>
<organism evidence="1 2">
    <name type="scientific">Rickenella mellea</name>
    <dbReference type="NCBI Taxonomy" id="50990"/>
    <lineage>
        <taxon>Eukaryota</taxon>
        <taxon>Fungi</taxon>
        <taxon>Dikarya</taxon>
        <taxon>Basidiomycota</taxon>
        <taxon>Agaricomycotina</taxon>
        <taxon>Agaricomycetes</taxon>
        <taxon>Hymenochaetales</taxon>
        <taxon>Rickenellaceae</taxon>
        <taxon>Rickenella</taxon>
    </lineage>
</organism>
<accession>A0A4Y7Q528</accession>
<reference evidence="1 2" key="1">
    <citation type="submission" date="2018-06" db="EMBL/GenBank/DDBJ databases">
        <title>A transcriptomic atlas of mushroom development highlights an independent origin of complex multicellularity.</title>
        <authorList>
            <consortium name="DOE Joint Genome Institute"/>
            <person name="Krizsan K."/>
            <person name="Almasi E."/>
            <person name="Merenyi Z."/>
            <person name="Sahu N."/>
            <person name="Viragh M."/>
            <person name="Koszo T."/>
            <person name="Mondo S."/>
            <person name="Kiss B."/>
            <person name="Balint B."/>
            <person name="Kues U."/>
            <person name="Barry K."/>
            <person name="Hegedus J.C."/>
            <person name="Henrissat B."/>
            <person name="Johnson J."/>
            <person name="Lipzen A."/>
            <person name="Ohm R."/>
            <person name="Nagy I."/>
            <person name="Pangilinan J."/>
            <person name="Yan J."/>
            <person name="Xiong Y."/>
            <person name="Grigoriev I.V."/>
            <person name="Hibbett D.S."/>
            <person name="Nagy L.G."/>
        </authorList>
    </citation>
    <scope>NUCLEOTIDE SEQUENCE [LARGE SCALE GENOMIC DNA]</scope>
    <source>
        <strain evidence="1 2">SZMC22713</strain>
    </source>
</reference>
<evidence type="ECO:0000313" key="1">
    <source>
        <dbReference type="EMBL" id="TDL22029.1"/>
    </source>
</evidence>
<feature type="non-terminal residue" evidence="1">
    <location>
        <position position="1"/>
    </location>
</feature>
<dbReference type="OrthoDB" id="2678913at2759"/>
<protein>
    <submittedName>
        <fullName evidence="1">Uncharacterized protein</fullName>
    </submittedName>
</protein>